<keyword evidence="1" id="KW-1133">Transmembrane helix</keyword>
<proteinExistence type="predicted"/>
<feature type="transmembrane region" description="Helical" evidence="1">
    <location>
        <begin position="42"/>
        <end position="63"/>
    </location>
</feature>
<evidence type="ECO:0000313" key="3">
    <source>
        <dbReference type="Proteomes" id="UP001482186"/>
    </source>
</evidence>
<dbReference type="RefSeq" id="WP_349115706.1">
    <property type="nucleotide sequence ID" value="NZ_JBBNFM010000001.1"/>
</dbReference>
<evidence type="ECO:0000313" key="2">
    <source>
        <dbReference type="EMBL" id="MEQ2452987.1"/>
    </source>
</evidence>
<reference evidence="2 3" key="1">
    <citation type="submission" date="2024-04" db="EMBL/GenBank/DDBJ databases">
        <title>Human intestinal bacterial collection.</title>
        <authorList>
            <person name="Pauvert C."/>
            <person name="Hitch T.C.A."/>
            <person name="Clavel T."/>
        </authorList>
    </citation>
    <scope>NUCLEOTIDE SEQUENCE [LARGE SCALE GENOMIC DNA]</scope>
    <source>
        <strain evidence="2 3">CLA-AA-H141</strain>
    </source>
</reference>
<organism evidence="2 3">
    <name type="scientific">Coprococcus ammoniilyticus</name>
    <dbReference type="NCBI Taxonomy" id="2981785"/>
    <lineage>
        <taxon>Bacteria</taxon>
        <taxon>Bacillati</taxon>
        <taxon>Bacillota</taxon>
        <taxon>Clostridia</taxon>
        <taxon>Lachnospirales</taxon>
        <taxon>Lachnospiraceae</taxon>
        <taxon>Coprococcus</taxon>
    </lineage>
</organism>
<evidence type="ECO:0000256" key="1">
    <source>
        <dbReference type="SAM" id="Phobius"/>
    </source>
</evidence>
<comment type="caution">
    <text evidence="2">The sequence shown here is derived from an EMBL/GenBank/DDBJ whole genome shotgun (WGS) entry which is preliminary data.</text>
</comment>
<gene>
    <name evidence="2" type="ORF">AAAT04_02850</name>
</gene>
<keyword evidence="1" id="KW-0812">Transmembrane</keyword>
<sequence>MNNNMIQNNGNQYFQENNFYGSDYTHYKTEDCIASVQKVGKISWAVIAAIIGIIADIITIAIGLQELKAEGLWNMISTCKLHIYIAIIGAIFIVITWLLRIVFELLRNRSLAKYVLKRNEIYKVIPKKCPICGDTCNGKLKVVLSEEGTCCVCHRDKTHRWKIEYNDVMNMIK</sequence>
<keyword evidence="3" id="KW-1185">Reference proteome</keyword>
<protein>
    <submittedName>
        <fullName evidence="2">Uncharacterized protein</fullName>
    </submittedName>
</protein>
<dbReference type="Proteomes" id="UP001482186">
    <property type="component" value="Unassembled WGS sequence"/>
</dbReference>
<dbReference type="EMBL" id="JBBNFM010000001">
    <property type="protein sequence ID" value="MEQ2452987.1"/>
    <property type="molecule type" value="Genomic_DNA"/>
</dbReference>
<feature type="transmembrane region" description="Helical" evidence="1">
    <location>
        <begin position="83"/>
        <end position="103"/>
    </location>
</feature>
<accession>A0ABV1EEI7</accession>
<name>A0ABV1EEI7_9FIRM</name>
<keyword evidence="1" id="KW-0472">Membrane</keyword>